<evidence type="ECO:0000256" key="4">
    <source>
        <dbReference type="RuleBase" id="RU367022"/>
    </source>
</evidence>
<keyword evidence="3 4" id="KW-0472">Membrane</keyword>
<dbReference type="AlphaFoldDB" id="A0A0D1DT72"/>
<evidence type="ECO:0000256" key="3">
    <source>
        <dbReference type="ARBA" id="ARBA00023136"/>
    </source>
</evidence>
<dbReference type="InParanoid" id="A0A0D1DT72"/>
<dbReference type="InterPro" id="IPR007274">
    <property type="entry name" value="Cop_transporter"/>
</dbReference>
<keyword evidence="4" id="KW-0406">Ion transport</keyword>
<feature type="compositionally biased region" description="Low complexity" evidence="5">
    <location>
        <begin position="230"/>
        <end position="243"/>
    </location>
</feature>
<dbReference type="GO" id="GO:0016020">
    <property type="term" value="C:membrane"/>
    <property type="evidence" value="ECO:0007669"/>
    <property type="project" value="UniProtKB-SubCell"/>
</dbReference>
<dbReference type="KEGG" id="uma:UMAG_10986"/>
<gene>
    <name evidence="6" type="ORF">UMAG_10986</name>
</gene>
<feature type="transmembrane region" description="Helical" evidence="4">
    <location>
        <begin position="135"/>
        <end position="155"/>
    </location>
</feature>
<dbReference type="VEuPathDB" id="FungiDB:UMAG_10986"/>
<evidence type="ECO:0000256" key="2">
    <source>
        <dbReference type="ARBA" id="ARBA00022989"/>
    </source>
</evidence>
<name>A0A0D1DT72_MYCMD</name>
<proteinExistence type="inferred from homology"/>
<protein>
    <recommendedName>
        <fullName evidence="4">Copper transport protein</fullName>
    </recommendedName>
</protein>
<reference evidence="6 7" key="1">
    <citation type="journal article" date="2006" name="Nature">
        <title>Insights from the genome of the biotrophic fungal plant pathogen Ustilago maydis.</title>
        <authorList>
            <person name="Kamper J."/>
            <person name="Kahmann R."/>
            <person name="Bolker M."/>
            <person name="Ma L.J."/>
            <person name="Brefort T."/>
            <person name="Saville B.J."/>
            <person name="Banuett F."/>
            <person name="Kronstad J.W."/>
            <person name="Gold S.E."/>
            <person name="Muller O."/>
            <person name="Perlin M.H."/>
            <person name="Wosten H.A."/>
            <person name="de Vries R."/>
            <person name="Ruiz-Herrera J."/>
            <person name="Reynaga-Pena C.G."/>
            <person name="Snetselaar K."/>
            <person name="McCann M."/>
            <person name="Perez-Martin J."/>
            <person name="Feldbrugge M."/>
            <person name="Basse C.W."/>
            <person name="Steinberg G."/>
            <person name="Ibeas J.I."/>
            <person name="Holloman W."/>
            <person name="Guzman P."/>
            <person name="Farman M."/>
            <person name="Stajich J.E."/>
            <person name="Sentandreu R."/>
            <person name="Gonzalez-Prieto J.M."/>
            <person name="Kennell J.C."/>
            <person name="Molina L."/>
            <person name="Schirawski J."/>
            <person name="Mendoza-Mendoza A."/>
            <person name="Greilinger D."/>
            <person name="Munch K."/>
            <person name="Rossel N."/>
            <person name="Scherer M."/>
            <person name="Vranes M."/>
            <person name="Ladendorf O."/>
            <person name="Vincon V."/>
            <person name="Fuchs U."/>
            <person name="Sandrock B."/>
            <person name="Meng S."/>
            <person name="Ho E.C."/>
            <person name="Cahill M.J."/>
            <person name="Boyce K.J."/>
            <person name="Klose J."/>
            <person name="Klosterman S.J."/>
            <person name="Deelstra H.J."/>
            <person name="Ortiz-Castellanos L."/>
            <person name="Li W."/>
            <person name="Sanchez-Alonso P."/>
            <person name="Schreier P.H."/>
            <person name="Hauser-Hahn I."/>
            <person name="Vaupel M."/>
            <person name="Koopmann E."/>
            <person name="Friedrich G."/>
            <person name="Voss H."/>
            <person name="Schluter T."/>
            <person name="Margolis J."/>
            <person name="Platt D."/>
            <person name="Swimmer C."/>
            <person name="Gnirke A."/>
            <person name="Chen F."/>
            <person name="Vysotskaia V."/>
            <person name="Mannhaupt G."/>
            <person name="Guldener U."/>
            <person name="Munsterkotter M."/>
            <person name="Haase D."/>
            <person name="Oesterheld M."/>
            <person name="Mewes H.W."/>
            <person name="Mauceli E.W."/>
            <person name="DeCaprio D."/>
            <person name="Wade C.M."/>
            <person name="Butler J."/>
            <person name="Young S."/>
            <person name="Jaffe D.B."/>
            <person name="Calvo S."/>
            <person name="Nusbaum C."/>
            <person name="Galagan J."/>
            <person name="Birren B.W."/>
        </authorList>
    </citation>
    <scope>NUCLEOTIDE SEQUENCE [LARGE SCALE GENOMIC DNA]</scope>
    <source>
        <strain evidence="7">DSM 14603 / FGSC 9021 / UM521</strain>
    </source>
</reference>
<dbReference type="EMBL" id="CM003152">
    <property type="protein sequence ID" value="KIS67504.1"/>
    <property type="molecule type" value="Genomic_DNA"/>
</dbReference>
<dbReference type="Proteomes" id="UP000000561">
    <property type="component" value="Chromosome 13"/>
</dbReference>
<feature type="region of interest" description="Disordered" evidence="5">
    <location>
        <begin position="228"/>
        <end position="252"/>
    </location>
</feature>
<keyword evidence="2 4" id="KW-1133">Transmembrane helix</keyword>
<keyword evidence="4" id="KW-0187">Copper transport</keyword>
<keyword evidence="7" id="KW-1185">Reference proteome</keyword>
<feature type="transmembrane region" description="Helical" evidence="4">
    <location>
        <begin position="53"/>
        <end position="72"/>
    </location>
</feature>
<dbReference type="Pfam" id="PF04145">
    <property type="entry name" value="Ctr"/>
    <property type="match status" value="1"/>
</dbReference>
<dbReference type="GO" id="GO:0005375">
    <property type="term" value="F:copper ion transmembrane transporter activity"/>
    <property type="evidence" value="ECO:0007669"/>
    <property type="project" value="UniProtKB-UniRule"/>
</dbReference>
<dbReference type="OrthoDB" id="2556367at2759"/>
<evidence type="ECO:0000313" key="7">
    <source>
        <dbReference type="Proteomes" id="UP000000561"/>
    </source>
</evidence>
<dbReference type="PANTHER" id="PTHR12483">
    <property type="entry name" value="SOLUTE CARRIER FAMILY 31 COPPER TRANSPORTERS"/>
    <property type="match status" value="1"/>
</dbReference>
<evidence type="ECO:0000256" key="5">
    <source>
        <dbReference type="SAM" id="MobiDB-lite"/>
    </source>
</evidence>
<comment type="similarity">
    <text evidence="4">Belongs to the copper transporter (Ctr) (TC 1.A.56) family. SLC31A subfamily.</text>
</comment>
<keyword evidence="1 4" id="KW-0812">Transmembrane</keyword>
<evidence type="ECO:0000313" key="6">
    <source>
        <dbReference type="EMBL" id="KIS67504.1"/>
    </source>
</evidence>
<organism evidence="6 7">
    <name type="scientific">Mycosarcoma maydis</name>
    <name type="common">Corn smut fungus</name>
    <name type="synonym">Ustilago maydis</name>
    <dbReference type="NCBI Taxonomy" id="5270"/>
    <lineage>
        <taxon>Eukaryota</taxon>
        <taxon>Fungi</taxon>
        <taxon>Dikarya</taxon>
        <taxon>Basidiomycota</taxon>
        <taxon>Ustilaginomycotina</taxon>
        <taxon>Ustilaginomycetes</taxon>
        <taxon>Ustilaginales</taxon>
        <taxon>Ustilaginaceae</taxon>
        <taxon>Mycosarcoma</taxon>
    </lineage>
</organism>
<evidence type="ECO:0000256" key="1">
    <source>
        <dbReference type="ARBA" id="ARBA00022692"/>
    </source>
</evidence>
<dbReference type="PANTHER" id="PTHR12483:SF115">
    <property type="entry name" value="COPPER TRANSPORT PROTEIN"/>
    <property type="match status" value="1"/>
</dbReference>
<sequence>MDMSSATSSSKMGMATGSSDMQGWKPYLHTSLFSPFSNDASSGEAFLFPTFRIYSRTTFLVACAFIFTTALLERWLSFVLDHKLALRPTSVSHPTKARARRKGLVGSSDCSVYIHLPAQADHIETDHMHRSKIRLVLRTAVYFSATLLRYVLMIIGMGMDWMMLLSVVSGLALGHVLTDVYTVSWSTARSSVTSAERAEQVELLQHNQQDQTERYDVEVEEDDCKDDLIQSGASAQRSSSRQATPSANTPYY</sequence>
<accession>A0A0D1DT72</accession>
<keyword evidence="4" id="KW-0813">Transport</keyword>
<keyword evidence="4" id="KW-0186">Copper</keyword>
<dbReference type="GeneID" id="23566932"/>
<comment type="subcellular location">
    <subcellularLocation>
        <location evidence="4">Membrane</location>
        <topology evidence="4">Multi-pass membrane protein</topology>
    </subcellularLocation>
</comment>
<dbReference type="RefSeq" id="XP_011390974.1">
    <property type="nucleotide sequence ID" value="XM_011392672.1"/>
</dbReference>
<feature type="transmembrane region" description="Helical" evidence="4">
    <location>
        <begin position="161"/>
        <end position="181"/>
    </location>
</feature>